<sequence>MSVSENILLEGINDKYAIQLVEILNYDIILQDSLGSKRCIISKDDFIKYNNEWSKNSNSEIFAILLNNNAIGIISLSHQNIEEKKAQIGYWIGSKYWRKGYTSQAFSQILGYAKRKEIKYLNAKIQKDNIASQKIWQQYSAKIELINNKIYVSIVL</sequence>
<organism evidence="2 3">
    <name type="scientific">Clostridium saccharobutylicum</name>
    <dbReference type="NCBI Taxonomy" id="169679"/>
    <lineage>
        <taxon>Bacteria</taxon>
        <taxon>Bacillati</taxon>
        <taxon>Bacillota</taxon>
        <taxon>Clostridia</taxon>
        <taxon>Eubacteriales</taxon>
        <taxon>Clostridiaceae</taxon>
        <taxon>Clostridium</taxon>
    </lineage>
</organism>
<dbReference type="PANTHER" id="PTHR43792">
    <property type="entry name" value="GNAT FAMILY, PUTATIVE (AFU_ORTHOLOGUE AFUA_3G00765)-RELATED-RELATED"/>
    <property type="match status" value="1"/>
</dbReference>
<dbReference type="InterPro" id="IPR016181">
    <property type="entry name" value="Acyl_CoA_acyltransferase"/>
</dbReference>
<reference evidence="2 3" key="1">
    <citation type="submission" date="2016-05" db="EMBL/GenBank/DDBJ databases">
        <title>Microbial solvent formation.</title>
        <authorList>
            <person name="Poehlein A."/>
            <person name="Montoya Solano J.D."/>
            <person name="Flitsch S."/>
            <person name="Krabben P."/>
            <person name="Duerre P."/>
            <person name="Daniel R."/>
        </authorList>
    </citation>
    <scope>NUCLEOTIDE SEQUENCE [LARGE SCALE GENOMIC DNA]</scope>
    <source>
        <strain evidence="2 3">L1-8</strain>
    </source>
</reference>
<feature type="domain" description="N-acetyltransferase" evidence="1">
    <location>
        <begin position="50"/>
        <end position="137"/>
    </location>
</feature>
<comment type="caution">
    <text evidence="2">The sequence shown here is derived from an EMBL/GenBank/DDBJ whole genome shotgun (WGS) entry which is preliminary data.</text>
</comment>
<evidence type="ECO:0000259" key="1">
    <source>
        <dbReference type="Pfam" id="PF13302"/>
    </source>
</evidence>
<dbReference type="Pfam" id="PF13302">
    <property type="entry name" value="Acetyltransf_3"/>
    <property type="match status" value="1"/>
</dbReference>
<accession>A0A1S8MSQ7</accession>
<evidence type="ECO:0000313" key="2">
    <source>
        <dbReference type="EMBL" id="OOM07218.1"/>
    </source>
</evidence>
<proteinExistence type="predicted"/>
<dbReference type="GO" id="GO:0016747">
    <property type="term" value="F:acyltransferase activity, transferring groups other than amino-acyl groups"/>
    <property type="evidence" value="ECO:0007669"/>
    <property type="project" value="InterPro"/>
</dbReference>
<dbReference type="SUPFAM" id="SSF55729">
    <property type="entry name" value="Acyl-CoA N-acyltransferases (Nat)"/>
    <property type="match status" value="1"/>
</dbReference>
<dbReference type="InterPro" id="IPR000182">
    <property type="entry name" value="GNAT_dom"/>
</dbReference>
<dbReference type="Gene3D" id="3.40.630.30">
    <property type="match status" value="1"/>
</dbReference>
<dbReference type="RefSeq" id="WP_242949984.1">
    <property type="nucleotide sequence ID" value="NZ_LZYZ01000008.1"/>
</dbReference>
<dbReference type="AlphaFoldDB" id="A0A1S8MSQ7"/>
<dbReference type="CDD" id="cd04301">
    <property type="entry name" value="NAT_SF"/>
    <property type="match status" value="1"/>
</dbReference>
<keyword evidence="2" id="KW-0808">Transferase</keyword>
<gene>
    <name evidence="2" type="ORF">CLOSAC_37470</name>
</gene>
<name>A0A1S8MSQ7_CLOSA</name>
<evidence type="ECO:0000313" key="3">
    <source>
        <dbReference type="Proteomes" id="UP000191154"/>
    </source>
</evidence>
<dbReference type="Proteomes" id="UP000191154">
    <property type="component" value="Unassembled WGS sequence"/>
</dbReference>
<protein>
    <submittedName>
        <fullName evidence="2">Ribosomal-protein-L7/L12-serine acetyltransferase</fullName>
    </submittedName>
</protein>
<dbReference type="EMBL" id="LZYZ01000008">
    <property type="protein sequence ID" value="OOM07218.1"/>
    <property type="molecule type" value="Genomic_DNA"/>
</dbReference>
<dbReference type="InterPro" id="IPR051531">
    <property type="entry name" value="N-acetyltransferase"/>
</dbReference>